<feature type="compositionally biased region" description="Polar residues" evidence="2">
    <location>
        <begin position="499"/>
        <end position="514"/>
    </location>
</feature>
<dbReference type="PROSITE" id="PS50158">
    <property type="entry name" value="ZF_CCHC"/>
    <property type="match status" value="1"/>
</dbReference>
<keyword evidence="1" id="KW-0862">Zinc</keyword>
<dbReference type="EMBL" id="AWUE01020023">
    <property type="protein sequence ID" value="OMO70232.1"/>
    <property type="molecule type" value="Genomic_DNA"/>
</dbReference>
<dbReference type="PANTHER" id="PTHR31286">
    <property type="entry name" value="GLYCINE-RICH CELL WALL STRUCTURAL PROTEIN 1.8-LIKE"/>
    <property type="match status" value="1"/>
</dbReference>
<dbReference type="InterPro" id="IPR036875">
    <property type="entry name" value="Znf_CCHC_sf"/>
</dbReference>
<keyword evidence="1" id="KW-0479">Metal-binding</keyword>
<feature type="compositionally biased region" description="Polar residues" evidence="2">
    <location>
        <begin position="353"/>
        <end position="363"/>
    </location>
</feature>
<proteinExistence type="predicted"/>
<dbReference type="InterPro" id="IPR001878">
    <property type="entry name" value="Znf_CCHC"/>
</dbReference>
<dbReference type="Proteomes" id="UP000187203">
    <property type="component" value="Unassembled WGS sequence"/>
</dbReference>
<feature type="region of interest" description="Disordered" evidence="2">
    <location>
        <begin position="350"/>
        <end position="405"/>
    </location>
</feature>
<dbReference type="PANTHER" id="PTHR31286:SF99">
    <property type="entry name" value="DUF4283 DOMAIN-CONTAINING PROTEIN"/>
    <property type="match status" value="1"/>
</dbReference>
<evidence type="ECO:0000256" key="1">
    <source>
        <dbReference type="PROSITE-ProRule" id="PRU00047"/>
    </source>
</evidence>
<dbReference type="Pfam" id="PF14111">
    <property type="entry name" value="DUF4283"/>
    <property type="match status" value="1"/>
</dbReference>
<dbReference type="GO" id="GO:0008270">
    <property type="term" value="F:zinc ion binding"/>
    <property type="evidence" value="ECO:0007669"/>
    <property type="project" value="UniProtKB-KW"/>
</dbReference>
<feature type="region of interest" description="Disordered" evidence="2">
    <location>
        <begin position="424"/>
        <end position="514"/>
    </location>
</feature>
<name>A0A1R3HIR1_9ROSI</name>
<evidence type="ECO:0000259" key="3">
    <source>
        <dbReference type="PROSITE" id="PS50158"/>
    </source>
</evidence>
<dbReference type="SUPFAM" id="SSF57756">
    <property type="entry name" value="Retrovirus zinc finger-like domains"/>
    <property type="match status" value="1"/>
</dbReference>
<dbReference type="STRING" id="93759.A0A1R3HIR1"/>
<dbReference type="GO" id="GO:0003676">
    <property type="term" value="F:nucleic acid binding"/>
    <property type="evidence" value="ECO:0007669"/>
    <property type="project" value="InterPro"/>
</dbReference>
<accession>A0A1R3HIR1</accession>
<protein>
    <recommendedName>
        <fullName evidence="3">CCHC-type domain-containing protein</fullName>
    </recommendedName>
</protein>
<feature type="domain" description="CCHC-type" evidence="3">
    <location>
        <begin position="272"/>
        <end position="287"/>
    </location>
</feature>
<reference evidence="5" key="1">
    <citation type="submission" date="2013-09" db="EMBL/GenBank/DDBJ databases">
        <title>Corchorus olitorius genome sequencing.</title>
        <authorList>
            <person name="Alam M."/>
            <person name="Haque M.S."/>
            <person name="Islam M.S."/>
            <person name="Emdad E.M."/>
            <person name="Islam M.M."/>
            <person name="Ahmed B."/>
            <person name="Halim A."/>
            <person name="Hossen Q.M.M."/>
            <person name="Hossain M.Z."/>
            <person name="Ahmed R."/>
            <person name="Khan M.M."/>
            <person name="Islam R."/>
            <person name="Rashid M.M."/>
            <person name="Khan S.A."/>
            <person name="Rahman M.S."/>
            <person name="Alam M."/>
            <person name="Yahiya A.S."/>
            <person name="Khan M.S."/>
            <person name="Azam M.S."/>
            <person name="Haque T."/>
            <person name="Lashkar M.Z.H."/>
            <person name="Akhand A.I."/>
            <person name="Morshed G."/>
            <person name="Roy S."/>
            <person name="Uddin K.S."/>
            <person name="Rabeya T."/>
            <person name="Hossain A.S."/>
            <person name="Chowdhury A."/>
            <person name="Snigdha A.R."/>
            <person name="Mortoza M.S."/>
            <person name="Matin S.A."/>
            <person name="Hoque S.M.E."/>
            <person name="Islam M.K."/>
            <person name="Roy D.K."/>
            <person name="Haider R."/>
            <person name="Moosa M.M."/>
            <person name="Elias S.M."/>
            <person name="Hasan A.M."/>
            <person name="Jahan S."/>
            <person name="Shafiuddin M."/>
            <person name="Mahmood N."/>
            <person name="Shommy N.S."/>
        </authorList>
    </citation>
    <scope>NUCLEOTIDE SEQUENCE [LARGE SCALE GENOMIC DNA]</scope>
    <source>
        <strain evidence="5">cv. O-4</strain>
    </source>
</reference>
<evidence type="ECO:0000313" key="4">
    <source>
        <dbReference type="EMBL" id="OMO70232.1"/>
    </source>
</evidence>
<evidence type="ECO:0000313" key="5">
    <source>
        <dbReference type="Proteomes" id="UP000187203"/>
    </source>
</evidence>
<keyword evidence="5" id="KW-1185">Reference proteome</keyword>
<dbReference type="InterPro" id="IPR040256">
    <property type="entry name" value="At4g02000-like"/>
</dbReference>
<keyword evidence="1" id="KW-0863">Zinc-finger</keyword>
<dbReference type="AlphaFoldDB" id="A0A1R3HIR1"/>
<feature type="region of interest" description="Disordered" evidence="2">
    <location>
        <begin position="25"/>
        <end position="45"/>
    </location>
</feature>
<dbReference type="OrthoDB" id="1002431at2759"/>
<gene>
    <name evidence="4" type="ORF">COLO4_28682</name>
</gene>
<dbReference type="InterPro" id="IPR025558">
    <property type="entry name" value="DUF4283"/>
</dbReference>
<sequence length="573" mass="62447">MEDDSIFLINSHIYEDSGTSAIAIPDGKDKDAEEPLSSSAFPSSSKISYKDTLSLGVFSSFINESNESDSLDLNTTTTINSEQTINGEVINISLSSSDKERLSKRWAQSLIVKVYGKRVGYKFLSSKLQQLWKLQNFPAIVDLGEDFFLLKFEHERDFNFVLKEGPWFIGGHFLTVRKWEPNFRASEATFSSVAVWVRLNELPVELFDGEILKTIGRSIGTLLKIDSHTLAGERGRYARLCVQININKPLARFLKIEDREQPITYEGIGSLCFHCGRLGHKEESCPEKVTATVPIDQEESKEEKNFGPWLVVQNRKTKKGNQRGIPLSNCLQKNAQPIVTKGTKTVNEVAKQSDANPSFSSENPKPAEKGESKAPTQGDDEGPMAATSTPTECSTQRALSVEGRSARDVALTGNFIEPTLCVSSAKAGEPGTDLVTDTGGGNGKQHSGADHPTRLSDGLGTDDNNVLGELVEGQTMGSSSMDANSGRILSPCGSARVPSGQQQDGGFQDISQPKCQSFPSLRKILEDARGAGQKNAQDRCVFNTDTAASGSGMEPPVWSKRIRAKSAKQTPKN</sequence>
<organism evidence="4 5">
    <name type="scientific">Corchorus olitorius</name>
    <dbReference type="NCBI Taxonomy" id="93759"/>
    <lineage>
        <taxon>Eukaryota</taxon>
        <taxon>Viridiplantae</taxon>
        <taxon>Streptophyta</taxon>
        <taxon>Embryophyta</taxon>
        <taxon>Tracheophyta</taxon>
        <taxon>Spermatophyta</taxon>
        <taxon>Magnoliopsida</taxon>
        <taxon>eudicotyledons</taxon>
        <taxon>Gunneridae</taxon>
        <taxon>Pentapetalae</taxon>
        <taxon>rosids</taxon>
        <taxon>malvids</taxon>
        <taxon>Malvales</taxon>
        <taxon>Malvaceae</taxon>
        <taxon>Grewioideae</taxon>
        <taxon>Apeibeae</taxon>
        <taxon>Corchorus</taxon>
    </lineage>
</organism>
<feature type="compositionally biased region" description="Polar residues" evidence="2">
    <location>
        <begin position="386"/>
        <end position="398"/>
    </location>
</feature>
<comment type="caution">
    <text evidence="4">The sequence shown here is derived from an EMBL/GenBank/DDBJ whole genome shotgun (WGS) entry which is preliminary data.</text>
</comment>
<evidence type="ECO:0000256" key="2">
    <source>
        <dbReference type="SAM" id="MobiDB-lite"/>
    </source>
</evidence>
<feature type="region of interest" description="Disordered" evidence="2">
    <location>
        <begin position="546"/>
        <end position="573"/>
    </location>
</feature>